<name>A0A317C873_9GAMM</name>
<organism evidence="2 3">
    <name type="scientific">Leucothrix arctica</name>
    <dbReference type="NCBI Taxonomy" id="1481894"/>
    <lineage>
        <taxon>Bacteria</taxon>
        <taxon>Pseudomonadati</taxon>
        <taxon>Pseudomonadota</taxon>
        <taxon>Gammaproteobacteria</taxon>
        <taxon>Thiotrichales</taxon>
        <taxon>Thiotrichaceae</taxon>
        <taxon>Leucothrix</taxon>
    </lineage>
</organism>
<dbReference type="InterPro" id="IPR011704">
    <property type="entry name" value="ATPase_dyneun-rel_AAA"/>
</dbReference>
<proteinExistence type="predicted"/>
<dbReference type="Proteomes" id="UP000245506">
    <property type="component" value="Unassembled WGS sequence"/>
</dbReference>
<dbReference type="CDD" id="cd00009">
    <property type="entry name" value="AAA"/>
    <property type="match status" value="1"/>
</dbReference>
<dbReference type="GO" id="GO:0016887">
    <property type="term" value="F:ATP hydrolysis activity"/>
    <property type="evidence" value="ECO:0007669"/>
    <property type="project" value="InterPro"/>
</dbReference>
<protein>
    <submittedName>
        <fullName evidence="2">ATPase</fullName>
    </submittedName>
</protein>
<evidence type="ECO:0000259" key="1">
    <source>
        <dbReference type="SMART" id="SM00382"/>
    </source>
</evidence>
<dbReference type="SMART" id="SM00382">
    <property type="entry name" value="AAA"/>
    <property type="match status" value="1"/>
</dbReference>
<dbReference type="Pfam" id="PF07728">
    <property type="entry name" value="AAA_5"/>
    <property type="match status" value="1"/>
</dbReference>
<dbReference type="SUPFAM" id="SSF52540">
    <property type="entry name" value="P-loop containing nucleoside triphosphate hydrolases"/>
    <property type="match status" value="1"/>
</dbReference>
<comment type="caution">
    <text evidence="2">The sequence shown here is derived from an EMBL/GenBank/DDBJ whole genome shotgun (WGS) entry which is preliminary data.</text>
</comment>
<accession>A0A317C873</accession>
<evidence type="ECO:0000313" key="3">
    <source>
        <dbReference type="Proteomes" id="UP000245506"/>
    </source>
</evidence>
<dbReference type="AlphaFoldDB" id="A0A317C873"/>
<dbReference type="EMBL" id="QGKL01000039">
    <property type="protein sequence ID" value="PWQ94774.1"/>
    <property type="molecule type" value="Genomic_DNA"/>
</dbReference>
<dbReference type="InterPro" id="IPR003593">
    <property type="entry name" value="AAA+_ATPase"/>
</dbReference>
<reference evidence="2 3" key="1">
    <citation type="submission" date="2018-05" db="EMBL/GenBank/DDBJ databases">
        <title>Leucothrix arctica sp. nov., isolated from Arctic seawater.</title>
        <authorList>
            <person name="Choi A."/>
            <person name="Baek K."/>
        </authorList>
    </citation>
    <scope>NUCLEOTIDE SEQUENCE [LARGE SCALE GENOMIC DNA]</scope>
    <source>
        <strain evidence="2 3">IMCC9719</strain>
    </source>
</reference>
<gene>
    <name evidence="2" type="ORF">DKT75_15950</name>
</gene>
<dbReference type="GO" id="GO:0005524">
    <property type="term" value="F:ATP binding"/>
    <property type="evidence" value="ECO:0007669"/>
    <property type="project" value="InterPro"/>
</dbReference>
<feature type="domain" description="AAA+ ATPase" evidence="1">
    <location>
        <begin position="49"/>
        <end position="238"/>
    </location>
</feature>
<dbReference type="RefSeq" id="WP_109824508.1">
    <property type="nucleotide sequence ID" value="NZ_QGKL01000039.1"/>
</dbReference>
<sequence>MSKRFYNGQGKRNSEPLILPTINHDIQTTPEGYLATADLAAAVDTALTLGMPLLLTGEPGSGKSALAKSIAWEVLGENEKPLEFTVKSDTRATDLFYRFDTVGRFHAANAPDGEVSAKNFLHFNAMGRAILQAKPFKYTQDLLQSEQRAQQVHTGEQKRSVVLIDEIDKAPRDVPNDMLVELERLCFDIHELQTLVELEGDECNHQPIIIITSNSEKALPEAFLRRCVYHHLEFPAFDAEEGNTVTVRDIVDRRLGNRFTWEEGLLKDAISWFKFLRQVRGIEKKPSMAEFLSWLEYLQATNPHATELNPDSVQLQQSISHVLLKKSQDQDQAQCKQWLSQWKAED</sequence>
<dbReference type="OrthoDB" id="9783370at2"/>
<keyword evidence="3" id="KW-1185">Reference proteome</keyword>
<dbReference type="Gene3D" id="3.40.50.300">
    <property type="entry name" value="P-loop containing nucleotide triphosphate hydrolases"/>
    <property type="match status" value="1"/>
</dbReference>
<evidence type="ECO:0000313" key="2">
    <source>
        <dbReference type="EMBL" id="PWQ94774.1"/>
    </source>
</evidence>
<dbReference type="InterPro" id="IPR027417">
    <property type="entry name" value="P-loop_NTPase"/>
</dbReference>